<feature type="compositionally biased region" description="Acidic residues" evidence="1">
    <location>
        <begin position="407"/>
        <end position="425"/>
    </location>
</feature>
<organism evidence="4 5">
    <name type="scientific">Isosphaera pallida (strain ATCC 43644 / DSM 9630 / IS1B)</name>
    <dbReference type="NCBI Taxonomy" id="575540"/>
    <lineage>
        <taxon>Bacteria</taxon>
        <taxon>Pseudomonadati</taxon>
        <taxon>Planctomycetota</taxon>
        <taxon>Planctomycetia</taxon>
        <taxon>Isosphaerales</taxon>
        <taxon>Isosphaeraceae</taxon>
        <taxon>Isosphaera</taxon>
    </lineage>
</organism>
<dbReference type="InterPro" id="IPR010627">
    <property type="entry name" value="Prepilin_pept_A24_N"/>
</dbReference>
<evidence type="ECO:0000256" key="1">
    <source>
        <dbReference type="SAM" id="MobiDB-lite"/>
    </source>
</evidence>
<reference key="1">
    <citation type="submission" date="2010-11" db="EMBL/GenBank/DDBJ databases">
        <title>The complete sequence of chromosome of Isophaera pallida ATCC 43644.</title>
        <authorList>
            <consortium name="US DOE Joint Genome Institute (JGI-PGF)"/>
            <person name="Lucas S."/>
            <person name="Copeland A."/>
            <person name="Lapidus A."/>
            <person name="Bruce D."/>
            <person name="Goodwin L."/>
            <person name="Pitluck S."/>
            <person name="Kyrpides N."/>
            <person name="Mavromatis K."/>
            <person name="Pagani I."/>
            <person name="Ivanova N."/>
            <person name="Saunders E."/>
            <person name="Brettin T."/>
            <person name="Detter J.C."/>
            <person name="Han C."/>
            <person name="Tapia R."/>
            <person name="Land M."/>
            <person name="Hauser L."/>
            <person name="Markowitz V."/>
            <person name="Cheng J.-F."/>
            <person name="Hugenholtz P."/>
            <person name="Woyke T."/>
            <person name="Wu D."/>
            <person name="Eisen J.A."/>
        </authorList>
    </citation>
    <scope>NUCLEOTIDE SEQUENCE</scope>
    <source>
        <strain>ATCC 43644</strain>
    </source>
</reference>
<feature type="domain" description="Prepilin peptidase A24 N-terminal" evidence="3">
    <location>
        <begin position="60"/>
        <end position="137"/>
    </location>
</feature>
<keyword evidence="2" id="KW-0472">Membrane</keyword>
<evidence type="ECO:0000313" key="5">
    <source>
        <dbReference type="Proteomes" id="UP000008631"/>
    </source>
</evidence>
<feature type="transmembrane region" description="Helical" evidence="2">
    <location>
        <begin position="202"/>
        <end position="222"/>
    </location>
</feature>
<feature type="transmembrane region" description="Helical" evidence="2">
    <location>
        <begin position="284"/>
        <end position="311"/>
    </location>
</feature>
<evidence type="ECO:0000256" key="2">
    <source>
        <dbReference type="SAM" id="Phobius"/>
    </source>
</evidence>
<evidence type="ECO:0000259" key="3">
    <source>
        <dbReference type="Pfam" id="PF06750"/>
    </source>
</evidence>
<feature type="compositionally biased region" description="Low complexity" evidence="1">
    <location>
        <begin position="446"/>
        <end position="459"/>
    </location>
</feature>
<dbReference type="GO" id="GO:0004190">
    <property type="term" value="F:aspartic-type endopeptidase activity"/>
    <property type="evidence" value="ECO:0007669"/>
    <property type="project" value="TreeGrafter"/>
</dbReference>
<feature type="transmembrane region" description="Helical" evidence="2">
    <location>
        <begin position="357"/>
        <end position="377"/>
    </location>
</feature>
<dbReference type="eggNOG" id="COG1989">
    <property type="taxonomic scope" value="Bacteria"/>
</dbReference>
<keyword evidence="2" id="KW-0812">Transmembrane</keyword>
<dbReference type="PANTHER" id="PTHR30487">
    <property type="entry name" value="TYPE 4 PREPILIN-LIKE PROTEINS LEADER PEPTIDE-PROCESSING ENZYME"/>
    <property type="match status" value="1"/>
</dbReference>
<feature type="transmembrane region" description="Helical" evidence="2">
    <location>
        <begin position="53"/>
        <end position="72"/>
    </location>
</feature>
<gene>
    <name evidence="4" type="ordered locus">Isop_2952</name>
</gene>
<protein>
    <submittedName>
        <fullName evidence="4">Peptidase A24A domain protein</fullName>
    </submittedName>
</protein>
<keyword evidence="2" id="KW-1133">Transmembrane helix</keyword>
<dbReference type="HOGENOM" id="CLU_552952_0_0_0"/>
<accession>E8R287</accession>
<dbReference type="STRING" id="575540.Isop_2952"/>
<feature type="transmembrane region" description="Helical" evidence="2">
    <location>
        <begin position="242"/>
        <end position="263"/>
    </location>
</feature>
<feature type="transmembrane region" description="Helical" evidence="2">
    <location>
        <begin position="317"/>
        <end position="336"/>
    </location>
</feature>
<sequence>MILGSSTRRIHPCGVVPPLPSPWTPTPTMLNDPYSDLDPVTLWNIRAMTVLTWAWLAAMAAVLGSFLNVVVYRMPRGLQVLSGRSHCPGCNTEIRSRDNLPILGWFLLGGRCRACKGAISPRYPLVEAIVTVALFALGFRLLDSGGANLPLRQPNAYAGVVWVLWYAKWDLIALAIGQAWLMYQLIGLSLIDSDGFSPPWRFVAFGLALGLALPLIAPAYMVVPHGAEAWLGSGATGWKGTLVWSATGLLGGALIGLALSPWWPSRGTRPTLGHPIGLPMASMLTGLFLGWRTAWIVAALAAPLILLGAGLTRWRPILGWITPLCWYAGAAFLGMFEGRRLFGWFNAGQWVTTEGMWMPLAVWGGVLGVSIVARSLWTKAPRCVAGEPVGSPTAAVVWTAVAETEAVETSDVQEELEPTVVDEELSNPTSPSRFPGNAEDETIGDSSLSSEAGTSTSVSMTNERENREALRPPHPNQTGRASEAGCGGNVVVN</sequence>
<dbReference type="KEGG" id="ipa:Isop_2952"/>
<evidence type="ECO:0000313" key="4">
    <source>
        <dbReference type="EMBL" id="ADV63517.1"/>
    </source>
</evidence>
<dbReference type="AlphaFoldDB" id="E8R287"/>
<dbReference type="Proteomes" id="UP000008631">
    <property type="component" value="Chromosome"/>
</dbReference>
<dbReference type="MEROPS" id="A24.A01"/>
<keyword evidence="5" id="KW-1185">Reference proteome</keyword>
<dbReference type="InterPro" id="IPR050882">
    <property type="entry name" value="Prepilin_peptidase/N-MTase"/>
</dbReference>
<dbReference type="EMBL" id="CP002353">
    <property type="protein sequence ID" value="ADV63517.1"/>
    <property type="molecule type" value="Genomic_DNA"/>
</dbReference>
<dbReference type="PANTHER" id="PTHR30487:SF0">
    <property type="entry name" value="PREPILIN LEADER PEPTIDASE_N-METHYLTRANSFERASE-RELATED"/>
    <property type="match status" value="1"/>
</dbReference>
<dbReference type="InParanoid" id="E8R287"/>
<dbReference type="GO" id="GO:0006465">
    <property type="term" value="P:signal peptide processing"/>
    <property type="evidence" value="ECO:0007669"/>
    <property type="project" value="TreeGrafter"/>
</dbReference>
<feature type="transmembrane region" description="Helical" evidence="2">
    <location>
        <begin position="162"/>
        <end position="181"/>
    </location>
</feature>
<proteinExistence type="predicted"/>
<feature type="compositionally biased region" description="Basic and acidic residues" evidence="1">
    <location>
        <begin position="462"/>
        <end position="471"/>
    </location>
</feature>
<reference evidence="4 5" key="2">
    <citation type="journal article" date="2011" name="Stand. Genomic Sci.">
        <title>Complete genome sequence of Isosphaera pallida type strain (IS1B).</title>
        <authorList>
            <consortium name="US DOE Joint Genome Institute (JGI-PGF)"/>
            <person name="Goker M."/>
            <person name="Cleland D."/>
            <person name="Saunders E."/>
            <person name="Lapidus A."/>
            <person name="Nolan M."/>
            <person name="Lucas S."/>
            <person name="Hammon N."/>
            <person name="Deshpande S."/>
            <person name="Cheng J.F."/>
            <person name="Tapia R."/>
            <person name="Han C."/>
            <person name="Goodwin L."/>
            <person name="Pitluck S."/>
            <person name="Liolios K."/>
            <person name="Pagani I."/>
            <person name="Ivanova N."/>
            <person name="Mavromatis K."/>
            <person name="Pati A."/>
            <person name="Chen A."/>
            <person name="Palaniappan K."/>
            <person name="Land M."/>
            <person name="Hauser L."/>
            <person name="Chang Y.J."/>
            <person name="Jeffries C.D."/>
            <person name="Detter J.C."/>
            <person name="Beck B."/>
            <person name="Woyke T."/>
            <person name="Bristow J."/>
            <person name="Eisen J.A."/>
            <person name="Markowitz V."/>
            <person name="Hugenholtz P."/>
            <person name="Kyrpides N.C."/>
            <person name="Klenk H.P."/>
        </authorList>
    </citation>
    <scope>NUCLEOTIDE SEQUENCE [LARGE SCALE GENOMIC DNA]</scope>
    <source>
        <strain evidence="5">ATCC 43644 / DSM 9630 / IS1B</strain>
    </source>
</reference>
<name>E8R287_ISOPI</name>
<dbReference type="Pfam" id="PF06750">
    <property type="entry name" value="A24_N_bact"/>
    <property type="match status" value="1"/>
</dbReference>
<feature type="region of interest" description="Disordered" evidence="1">
    <location>
        <begin position="407"/>
        <end position="493"/>
    </location>
</feature>
<dbReference type="GO" id="GO:0005886">
    <property type="term" value="C:plasma membrane"/>
    <property type="evidence" value="ECO:0007669"/>
    <property type="project" value="TreeGrafter"/>
</dbReference>